<organism evidence="2 3">
    <name type="scientific">Keguizhuia sedimenti</name>
    <dbReference type="NCBI Taxonomy" id="3064264"/>
    <lineage>
        <taxon>Bacteria</taxon>
        <taxon>Pseudomonadati</taxon>
        <taxon>Pseudomonadota</taxon>
        <taxon>Betaproteobacteria</taxon>
        <taxon>Burkholderiales</taxon>
        <taxon>Oxalobacteraceae</taxon>
        <taxon>Keguizhuia</taxon>
    </lineage>
</organism>
<reference evidence="2 3" key="1">
    <citation type="submission" date="2023-08" db="EMBL/GenBank/DDBJ databases">
        <title>Oxalobacteraceae gen .nov., isolated from river sludge outside the plant.</title>
        <authorList>
            <person name="Zhao S.Y."/>
        </authorList>
    </citation>
    <scope>NUCLEOTIDE SEQUENCE [LARGE SCALE GENOMIC DNA]</scope>
    <source>
        <strain evidence="2 3">R-40</strain>
    </source>
</reference>
<dbReference type="SUPFAM" id="SSF51905">
    <property type="entry name" value="FAD/NAD(P)-binding domain"/>
    <property type="match status" value="1"/>
</dbReference>
<dbReference type="InterPro" id="IPR002938">
    <property type="entry name" value="FAD-bd"/>
</dbReference>
<feature type="domain" description="FAD-binding" evidence="1">
    <location>
        <begin position="10"/>
        <end position="218"/>
    </location>
</feature>
<dbReference type="Pfam" id="PF01494">
    <property type="entry name" value="FAD_binding_3"/>
    <property type="match status" value="1"/>
</dbReference>
<gene>
    <name evidence="2" type="ORF">Q8A64_15395</name>
</gene>
<dbReference type="Proteomes" id="UP001225596">
    <property type="component" value="Unassembled WGS sequence"/>
</dbReference>
<dbReference type="PANTHER" id="PTHR43747:SF1">
    <property type="entry name" value="SLR1998 PROTEIN"/>
    <property type="match status" value="1"/>
</dbReference>
<sequence>MSSASAPQQYDVAILGGGLAGLTLSLQLKRRFPELSILVLERRAHPVPLAAHKVGESSVEIAAHYFDTVLGLKQHLMDEQLKKFGFRFFFSDGRRDFDKVTELGASRMLPTGSYQIDRGIFENKLGQLALEAGVRFIDQAMVREFSLNNTEAHRVVYETAGSMHEVQCRWLVDASGRAGLVKRKLGLAQPNEHNAGAVWFRISAHIDVNDWSDDPEWLNRCNPPNRWLSTNHLVGKGYWVWLIPLASGSHSIGIVVDNDVHPVDSINSFEKAMNWLETHQPRLFDHLQTERDKLQDFAFFRRFSYDCKQVYSGRQRWALTGEAGRFLDPFYSPGSDFIATSNTFITELIAHDRNKGPVAMYAELYDQVFHTLYRTMMSLYLGQYDLFEDPEVMPHKVAWDYTYYWGIMCPLFYQNKLVDIGVMARLQKPLSQSQELNEHMQRFLRAWSRLSKKRNPAQMLDQAGLEWFAELNRGLKDVLDDAGFRQRMAENFALLQRLAEELFERAVSEHDALTRTEAGMALQSFLESVKSTAGSEPATVPGGTGSLLFSNAAY</sequence>
<dbReference type="Gene3D" id="3.50.50.60">
    <property type="entry name" value="FAD/NAD(P)-binding domain"/>
    <property type="match status" value="1"/>
</dbReference>
<comment type="caution">
    <text evidence="2">The sequence shown here is derived from an EMBL/GenBank/DDBJ whole genome shotgun (WGS) entry which is preliminary data.</text>
</comment>
<keyword evidence="3" id="KW-1185">Reference proteome</keyword>
<dbReference type="PANTHER" id="PTHR43747">
    <property type="entry name" value="FAD-BINDING PROTEIN"/>
    <property type="match status" value="1"/>
</dbReference>
<proteinExistence type="predicted"/>
<protein>
    <submittedName>
        <fullName evidence="2">Tryptophan 7-halogenase</fullName>
    </submittedName>
</protein>
<dbReference type="InterPro" id="IPR050816">
    <property type="entry name" value="Flavin-dep_Halogenase_NPB"/>
</dbReference>
<evidence type="ECO:0000259" key="1">
    <source>
        <dbReference type="Pfam" id="PF01494"/>
    </source>
</evidence>
<accession>A0ABU1BS00</accession>
<dbReference type="EMBL" id="JAUYVH010000012">
    <property type="protein sequence ID" value="MDQ9171798.1"/>
    <property type="molecule type" value="Genomic_DNA"/>
</dbReference>
<dbReference type="InterPro" id="IPR036188">
    <property type="entry name" value="FAD/NAD-bd_sf"/>
</dbReference>
<name>A0ABU1BS00_9BURK</name>
<dbReference type="RefSeq" id="WP_338437749.1">
    <property type="nucleotide sequence ID" value="NZ_JAUYVH010000012.1"/>
</dbReference>
<dbReference type="PRINTS" id="PR00420">
    <property type="entry name" value="RNGMNOXGNASE"/>
</dbReference>
<evidence type="ECO:0000313" key="2">
    <source>
        <dbReference type="EMBL" id="MDQ9171798.1"/>
    </source>
</evidence>
<evidence type="ECO:0000313" key="3">
    <source>
        <dbReference type="Proteomes" id="UP001225596"/>
    </source>
</evidence>